<dbReference type="AlphaFoldDB" id="A0A6A8ABN0"/>
<dbReference type="EMBL" id="WIXI01000047">
    <property type="protein sequence ID" value="MQY48124.1"/>
    <property type="molecule type" value="Genomic_DNA"/>
</dbReference>
<accession>A0A6A8ABN0</accession>
<organism evidence="1 2">
    <name type="scientific">Endobacterium cereale</name>
    <dbReference type="NCBI Taxonomy" id="2663029"/>
    <lineage>
        <taxon>Bacteria</taxon>
        <taxon>Pseudomonadati</taxon>
        <taxon>Pseudomonadota</taxon>
        <taxon>Alphaproteobacteria</taxon>
        <taxon>Hyphomicrobiales</taxon>
        <taxon>Rhizobiaceae</taxon>
        <taxon>Endobacterium</taxon>
    </lineage>
</organism>
<gene>
    <name evidence="1" type="ORF">GAO09_18965</name>
</gene>
<sequence>MKGCAIYRRYPAPNRAQAILVQSGGISAEEQTNSQVNAISSALRRHDASMTIEIREFFDEPVSVAAPA</sequence>
<proteinExistence type="predicted"/>
<keyword evidence="2" id="KW-1185">Reference proteome</keyword>
<reference evidence="1 2" key="1">
    <citation type="submission" date="2019-11" db="EMBL/GenBank/DDBJ databases">
        <title>Genome analysis of Rhizobacterium cereale a novel genus and species isolated from maize roots in North Spain.</title>
        <authorList>
            <person name="Menendez E."/>
            <person name="Flores-Felix J.D."/>
            <person name="Ramirez-Bahena M.-H."/>
            <person name="Igual J.M."/>
            <person name="Garcia-Fraile P."/>
            <person name="Peix A."/>
            <person name="Velazquez E."/>
        </authorList>
    </citation>
    <scope>NUCLEOTIDE SEQUENCE [LARGE SCALE GENOMIC DNA]</scope>
    <source>
        <strain evidence="1 2">RZME27</strain>
    </source>
</reference>
<dbReference type="Proteomes" id="UP000435138">
    <property type="component" value="Unassembled WGS sequence"/>
</dbReference>
<dbReference type="RefSeq" id="WP_153355961.1">
    <property type="nucleotide sequence ID" value="NZ_JAYKOO010000013.1"/>
</dbReference>
<name>A0A6A8ABN0_9HYPH</name>
<evidence type="ECO:0000313" key="2">
    <source>
        <dbReference type="Proteomes" id="UP000435138"/>
    </source>
</evidence>
<protein>
    <submittedName>
        <fullName evidence="1">Uncharacterized protein</fullName>
    </submittedName>
</protein>
<evidence type="ECO:0000313" key="1">
    <source>
        <dbReference type="EMBL" id="MQY48124.1"/>
    </source>
</evidence>
<comment type="caution">
    <text evidence="1">The sequence shown here is derived from an EMBL/GenBank/DDBJ whole genome shotgun (WGS) entry which is preliminary data.</text>
</comment>